<gene>
    <name evidence="1" type="ORF">LCGC14_1363590</name>
</gene>
<dbReference type="EMBL" id="LAZR01008547">
    <property type="protein sequence ID" value="KKM78074.1"/>
    <property type="molecule type" value="Genomic_DNA"/>
</dbReference>
<sequence length="85" mass="10206">MKIKVFGGLVHFKGKRYRAIIATTSQKRVIEIFKNKDIWMSLYEIRNYWTETVNKFEVALALSEPDTIFYTESFSYNKRNYIKLI</sequence>
<reference evidence="1" key="1">
    <citation type="journal article" date="2015" name="Nature">
        <title>Complex archaea that bridge the gap between prokaryotes and eukaryotes.</title>
        <authorList>
            <person name="Spang A."/>
            <person name="Saw J.H."/>
            <person name="Jorgensen S.L."/>
            <person name="Zaremba-Niedzwiedzka K."/>
            <person name="Martijn J."/>
            <person name="Lind A.E."/>
            <person name="van Eijk R."/>
            <person name="Schleper C."/>
            <person name="Guy L."/>
            <person name="Ettema T.J."/>
        </authorList>
    </citation>
    <scope>NUCLEOTIDE SEQUENCE</scope>
</reference>
<protein>
    <submittedName>
        <fullName evidence="1">Uncharacterized protein</fullName>
    </submittedName>
</protein>
<name>A0A0F9K7E9_9ZZZZ</name>
<evidence type="ECO:0000313" key="1">
    <source>
        <dbReference type="EMBL" id="KKM78074.1"/>
    </source>
</evidence>
<dbReference type="AlphaFoldDB" id="A0A0F9K7E9"/>
<proteinExistence type="predicted"/>
<comment type="caution">
    <text evidence="1">The sequence shown here is derived from an EMBL/GenBank/DDBJ whole genome shotgun (WGS) entry which is preliminary data.</text>
</comment>
<accession>A0A0F9K7E9</accession>
<organism evidence="1">
    <name type="scientific">marine sediment metagenome</name>
    <dbReference type="NCBI Taxonomy" id="412755"/>
    <lineage>
        <taxon>unclassified sequences</taxon>
        <taxon>metagenomes</taxon>
        <taxon>ecological metagenomes</taxon>
    </lineage>
</organism>